<sequence length="156" mass="17191">MHIHKYEKIWLWSGAVCLTIFLLIVGVSAFAMGNQPPSHMETIDPEKAAVTAPFDKPGLNKIGDKEYEAVMLAQAFTYTPSKMKVPLGSTVHFKVTSTDVVHGFEIPSTNVNMMITPGYVSEITHTFDKPGKYLILCNEYCGAGHQLMAVTLEVTL</sequence>
<evidence type="ECO:0000256" key="3">
    <source>
        <dbReference type="ARBA" id="ARBA00023008"/>
    </source>
</evidence>
<evidence type="ECO:0000256" key="7">
    <source>
        <dbReference type="SAM" id="Phobius"/>
    </source>
</evidence>
<keyword evidence="10" id="KW-1185">Reference proteome</keyword>
<dbReference type="PROSITE" id="PS50857">
    <property type="entry name" value="COX2_CUA"/>
    <property type="match status" value="1"/>
</dbReference>
<feature type="domain" description="Cytochrome oxidase subunit II copper A binding" evidence="8">
    <location>
        <begin position="1"/>
        <end position="156"/>
    </location>
</feature>
<comment type="function">
    <text evidence="4">Subunits I and II form the functional core of the enzyme complex. Electrons originating in cytochrome c are transferred via heme a and Cu(A) to the binuclear center formed by heme a3 and Cu(B).</text>
</comment>
<dbReference type="InterPro" id="IPR001505">
    <property type="entry name" value="Copper_CuA"/>
</dbReference>
<keyword evidence="7" id="KW-0812">Transmembrane</keyword>
<dbReference type="PANTHER" id="PTHR42838">
    <property type="entry name" value="CYTOCHROME C OXIDASE SUBUNIT II"/>
    <property type="match status" value="1"/>
</dbReference>
<dbReference type="Proteomes" id="UP001258181">
    <property type="component" value="Unassembled WGS sequence"/>
</dbReference>
<evidence type="ECO:0000256" key="1">
    <source>
        <dbReference type="ARBA" id="ARBA00004196"/>
    </source>
</evidence>
<dbReference type="PRINTS" id="PR01166">
    <property type="entry name" value="CYCOXIDASEII"/>
</dbReference>
<dbReference type="InterPro" id="IPR051403">
    <property type="entry name" value="NosZ/Cyto_c_oxidase_sub2"/>
</dbReference>
<keyword evidence="2" id="KW-0479">Metal-binding</keyword>
<feature type="transmembrane region" description="Helical" evidence="7">
    <location>
        <begin position="9"/>
        <end position="32"/>
    </location>
</feature>
<accession>A0ABU1U2M7</accession>
<reference evidence="9 10" key="1">
    <citation type="submission" date="2023-07" db="EMBL/GenBank/DDBJ databases">
        <title>Sorghum-associated microbial communities from plants grown in Nebraska, USA.</title>
        <authorList>
            <person name="Schachtman D."/>
        </authorList>
    </citation>
    <scope>NUCLEOTIDE SEQUENCE [LARGE SCALE GENOMIC DNA]</scope>
    <source>
        <strain evidence="9 10">BE211</strain>
    </source>
</reference>
<dbReference type="PANTHER" id="PTHR42838:SF2">
    <property type="entry name" value="NITROUS-OXIDE REDUCTASE"/>
    <property type="match status" value="1"/>
</dbReference>
<dbReference type="EMBL" id="JAVDWA010000004">
    <property type="protein sequence ID" value="MDR7073742.1"/>
    <property type="molecule type" value="Genomic_DNA"/>
</dbReference>
<dbReference type="InterPro" id="IPR008972">
    <property type="entry name" value="Cupredoxin"/>
</dbReference>
<evidence type="ECO:0000256" key="2">
    <source>
        <dbReference type="ARBA" id="ARBA00022723"/>
    </source>
</evidence>
<gene>
    <name evidence="9" type="ORF">J2X07_002729</name>
</gene>
<comment type="caution">
    <text evidence="9">The sequence shown here is derived from an EMBL/GenBank/DDBJ whole genome shotgun (WGS) entry which is preliminary data.</text>
</comment>
<keyword evidence="7" id="KW-0472">Membrane</keyword>
<comment type="subcellular location">
    <subcellularLocation>
        <location evidence="1">Cell envelope</location>
    </subcellularLocation>
</comment>
<dbReference type="Gene3D" id="2.60.40.420">
    <property type="entry name" value="Cupredoxins - blue copper proteins"/>
    <property type="match status" value="1"/>
</dbReference>
<evidence type="ECO:0000259" key="8">
    <source>
        <dbReference type="PROSITE" id="PS50857"/>
    </source>
</evidence>
<dbReference type="SUPFAM" id="SSF49503">
    <property type="entry name" value="Cupredoxins"/>
    <property type="match status" value="1"/>
</dbReference>
<proteinExistence type="predicted"/>
<keyword evidence="7" id="KW-1133">Transmembrane helix</keyword>
<evidence type="ECO:0000256" key="4">
    <source>
        <dbReference type="ARBA" id="ARBA00024688"/>
    </source>
</evidence>
<dbReference type="RefSeq" id="WP_310259510.1">
    <property type="nucleotide sequence ID" value="NZ_JAVDWA010000004.1"/>
</dbReference>
<evidence type="ECO:0000256" key="6">
    <source>
        <dbReference type="ARBA" id="ARBA00047816"/>
    </source>
</evidence>
<dbReference type="PROSITE" id="PS00078">
    <property type="entry name" value="COX2"/>
    <property type="match status" value="1"/>
</dbReference>
<keyword evidence="3" id="KW-0186">Copper</keyword>
<dbReference type="InterPro" id="IPR002429">
    <property type="entry name" value="CcO_II-like_C"/>
</dbReference>
<dbReference type="Pfam" id="PF00116">
    <property type="entry name" value="COX2"/>
    <property type="match status" value="1"/>
</dbReference>
<protein>
    <recommendedName>
        <fullName evidence="5">Cytochrome aa3 subunit 2</fullName>
    </recommendedName>
</protein>
<evidence type="ECO:0000313" key="10">
    <source>
        <dbReference type="Proteomes" id="UP001258181"/>
    </source>
</evidence>
<evidence type="ECO:0000256" key="5">
    <source>
        <dbReference type="ARBA" id="ARBA00031399"/>
    </source>
</evidence>
<comment type="catalytic activity">
    <reaction evidence="6">
        <text>4 Fe(II)-[cytochrome c] + O2 + 8 H(+)(in) = 4 Fe(III)-[cytochrome c] + 2 H2O + 4 H(+)(out)</text>
        <dbReference type="Rhea" id="RHEA:11436"/>
        <dbReference type="Rhea" id="RHEA-COMP:10350"/>
        <dbReference type="Rhea" id="RHEA-COMP:14399"/>
        <dbReference type="ChEBI" id="CHEBI:15377"/>
        <dbReference type="ChEBI" id="CHEBI:15378"/>
        <dbReference type="ChEBI" id="CHEBI:15379"/>
        <dbReference type="ChEBI" id="CHEBI:29033"/>
        <dbReference type="ChEBI" id="CHEBI:29034"/>
        <dbReference type="EC" id="7.1.1.9"/>
    </reaction>
</comment>
<name>A0ABU1U2M7_9BACL</name>
<organism evidence="9 10">
    <name type="scientific">Fictibacillus barbaricus</name>
    <dbReference type="NCBI Taxonomy" id="182136"/>
    <lineage>
        <taxon>Bacteria</taxon>
        <taxon>Bacillati</taxon>
        <taxon>Bacillota</taxon>
        <taxon>Bacilli</taxon>
        <taxon>Bacillales</taxon>
        <taxon>Fictibacillaceae</taxon>
        <taxon>Fictibacillus</taxon>
    </lineage>
</organism>
<evidence type="ECO:0000313" key="9">
    <source>
        <dbReference type="EMBL" id="MDR7073742.1"/>
    </source>
</evidence>
<dbReference type="CDD" id="cd13913">
    <property type="entry name" value="ba3_CcO_II_C"/>
    <property type="match status" value="1"/>
</dbReference>
<dbReference type="InterPro" id="IPR034214">
    <property type="entry name" value="Ba3_CcO_II_C"/>
</dbReference>